<evidence type="ECO:0000313" key="1">
    <source>
        <dbReference type="EMBL" id="SCC30551.1"/>
    </source>
</evidence>
<dbReference type="Proteomes" id="UP000199698">
    <property type="component" value="Unassembled WGS sequence"/>
</dbReference>
<proteinExistence type="predicted"/>
<dbReference type="AlphaFoldDB" id="A0A1C4DGV8"/>
<name>A0A1C4DGV8_9GAMM</name>
<dbReference type="RefSeq" id="WP_167349240.1">
    <property type="nucleotide sequence ID" value="NZ_FMBA01000073.1"/>
</dbReference>
<evidence type="ECO:0000313" key="2">
    <source>
        <dbReference type="Proteomes" id="UP000199698"/>
    </source>
</evidence>
<dbReference type="EMBL" id="FMBA01000073">
    <property type="protein sequence ID" value="SCC30551.1"/>
    <property type="molecule type" value="Genomic_DNA"/>
</dbReference>
<dbReference type="STRING" id="1798183.GA0061080_10739"/>
<sequence>MATSSFSKTFVLADSSGIDTLIELDKAPNKIKTRDRDNNTESRKAVDALAKVLKK</sequence>
<reference evidence="2" key="1">
    <citation type="submission" date="2016-08" db="EMBL/GenBank/DDBJ databases">
        <authorList>
            <person name="Varghese N."/>
            <person name="Submissions Spin"/>
        </authorList>
    </citation>
    <scope>NUCLEOTIDE SEQUENCE [LARGE SCALE GENOMIC DNA]</scope>
    <source>
        <strain evidence="2">R-53144</strain>
    </source>
</reference>
<accession>A0A1C4DGV8</accession>
<protein>
    <submittedName>
        <fullName evidence="1">Uncharacterized protein</fullName>
    </submittedName>
</protein>
<gene>
    <name evidence="1" type="ORF">GA0061080_10739</name>
</gene>
<keyword evidence="2" id="KW-1185">Reference proteome</keyword>
<organism evidence="1 2">
    <name type="scientific">Gilliamella intestini</name>
    <dbReference type="NCBI Taxonomy" id="1798183"/>
    <lineage>
        <taxon>Bacteria</taxon>
        <taxon>Pseudomonadati</taxon>
        <taxon>Pseudomonadota</taxon>
        <taxon>Gammaproteobacteria</taxon>
        <taxon>Orbales</taxon>
        <taxon>Orbaceae</taxon>
        <taxon>Gilliamella</taxon>
    </lineage>
</organism>